<keyword evidence="1" id="KW-0812">Transmembrane</keyword>
<accession>A0A815F2D9</accession>
<dbReference type="EMBL" id="CAJNOG010000627">
    <property type="protein sequence ID" value="CAF1319858.1"/>
    <property type="molecule type" value="Genomic_DNA"/>
</dbReference>
<reference evidence="2" key="1">
    <citation type="submission" date="2021-02" db="EMBL/GenBank/DDBJ databases">
        <authorList>
            <person name="Nowell W R."/>
        </authorList>
    </citation>
    <scope>NUCLEOTIDE SEQUENCE</scope>
</reference>
<organism evidence="2 3">
    <name type="scientific">Adineta steineri</name>
    <dbReference type="NCBI Taxonomy" id="433720"/>
    <lineage>
        <taxon>Eukaryota</taxon>
        <taxon>Metazoa</taxon>
        <taxon>Spiralia</taxon>
        <taxon>Gnathifera</taxon>
        <taxon>Rotifera</taxon>
        <taxon>Eurotatoria</taxon>
        <taxon>Bdelloidea</taxon>
        <taxon>Adinetida</taxon>
        <taxon>Adinetidae</taxon>
        <taxon>Adineta</taxon>
    </lineage>
</organism>
<feature type="transmembrane region" description="Helical" evidence="1">
    <location>
        <begin position="12"/>
        <end position="32"/>
    </location>
</feature>
<dbReference type="AlphaFoldDB" id="A0A815F2D9"/>
<comment type="caution">
    <text evidence="2">The sequence shown here is derived from an EMBL/GenBank/DDBJ whole genome shotgun (WGS) entry which is preliminary data.</text>
</comment>
<sequence length="357" mass="40933">MFVCRQLQCFKFKYLLLFVLVTCFTLVIFFFVNKSSSNISPLATGIETISTSSLKNISLVYTSSVNTTRHVSKFNTSNCLQADTRPFFEQEYPQTNLPQRISNSSYQNILHQLHSLRLIVVACARNVEKDIENYRSHVEPIIDLFHPSSRILIFESDSKDKTVEKLYQWPRAQVYTYGNMMKSHPGRTDRLAFCRNTLLNKTRDLKADYILVTDLDAFSTAVPAFLSNFQYNIDDWSVMTTASSGAYSDFWALRTLSDSVMNYDVWRRMGELGGSGKNHCSPTEIRYLVFGIHEKIIPIEYGLLEVRSAFGGAGLYKLNSTYGCQYNGATCEHVAFHLCIREKNQGRIFINSEFRLN</sequence>
<dbReference type="Proteomes" id="UP000663845">
    <property type="component" value="Unassembled WGS sequence"/>
</dbReference>
<protein>
    <submittedName>
        <fullName evidence="2">Uncharacterized protein</fullName>
    </submittedName>
</protein>
<proteinExistence type="predicted"/>
<keyword evidence="1" id="KW-1133">Transmembrane helix</keyword>
<gene>
    <name evidence="2" type="ORF">JYZ213_LOCUS33339</name>
</gene>
<name>A0A815F2D9_9BILA</name>
<keyword evidence="1" id="KW-0472">Membrane</keyword>
<evidence type="ECO:0000313" key="3">
    <source>
        <dbReference type="Proteomes" id="UP000663845"/>
    </source>
</evidence>
<evidence type="ECO:0000313" key="2">
    <source>
        <dbReference type="EMBL" id="CAF1319858.1"/>
    </source>
</evidence>
<evidence type="ECO:0000256" key="1">
    <source>
        <dbReference type="SAM" id="Phobius"/>
    </source>
</evidence>